<evidence type="ECO:0000256" key="1">
    <source>
        <dbReference type="ARBA" id="ARBA00010617"/>
    </source>
</evidence>
<reference evidence="3" key="1">
    <citation type="submission" date="2018-05" db="EMBL/GenBank/DDBJ databases">
        <authorList>
            <person name="Lanie J.A."/>
            <person name="Ng W.-L."/>
            <person name="Kazmierczak K.M."/>
            <person name="Andrzejewski T.M."/>
            <person name="Davidsen T.M."/>
            <person name="Wayne K.J."/>
            <person name="Tettelin H."/>
            <person name="Glass J.I."/>
            <person name="Rusch D."/>
            <person name="Podicherti R."/>
            <person name="Tsui H.-C.T."/>
            <person name="Winkler M.E."/>
        </authorList>
    </citation>
    <scope>NUCLEOTIDE SEQUENCE</scope>
</reference>
<dbReference type="InterPro" id="IPR002397">
    <property type="entry name" value="Cyt_P450_B"/>
</dbReference>
<dbReference type="InterPro" id="IPR036396">
    <property type="entry name" value="Cyt_P450_sf"/>
</dbReference>
<dbReference type="GO" id="GO:0016705">
    <property type="term" value="F:oxidoreductase activity, acting on paired donors, with incorporation or reduction of molecular oxygen"/>
    <property type="evidence" value="ECO:0007669"/>
    <property type="project" value="InterPro"/>
</dbReference>
<dbReference type="AlphaFoldDB" id="A0A381U1H5"/>
<gene>
    <name evidence="3" type="ORF">METZ01_LOCUS74788</name>
</gene>
<dbReference type="GO" id="GO:0020037">
    <property type="term" value="F:heme binding"/>
    <property type="evidence" value="ECO:0007669"/>
    <property type="project" value="InterPro"/>
</dbReference>
<evidence type="ECO:0000313" key="3">
    <source>
        <dbReference type="EMBL" id="SVA21934.1"/>
    </source>
</evidence>
<dbReference type="PRINTS" id="PR00359">
    <property type="entry name" value="BP450"/>
</dbReference>
<dbReference type="EMBL" id="UINC01005533">
    <property type="protein sequence ID" value="SVA21934.1"/>
    <property type="molecule type" value="Genomic_DNA"/>
</dbReference>
<name>A0A381U1H5_9ZZZZ</name>
<organism evidence="3">
    <name type="scientific">marine metagenome</name>
    <dbReference type="NCBI Taxonomy" id="408172"/>
    <lineage>
        <taxon>unclassified sequences</taxon>
        <taxon>metagenomes</taxon>
        <taxon>ecological metagenomes</taxon>
    </lineage>
</organism>
<comment type="similarity">
    <text evidence="1">Belongs to the cytochrome P450 family.</text>
</comment>
<proteinExistence type="inferred from homology"/>
<dbReference type="Pfam" id="PF00067">
    <property type="entry name" value="p450"/>
    <property type="match status" value="1"/>
</dbReference>
<dbReference type="PANTHER" id="PTHR46696:SF1">
    <property type="entry name" value="CYTOCHROME P450 YJIB-RELATED"/>
    <property type="match status" value="1"/>
</dbReference>
<dbReference type="CDD" id="cd11033">
    <property type="entry name" value="CYP142-like"/>
    <property type="match status" value="1"/>
</dbReference>
<dbReference type="GO" id="GO:0005506">
    <property type="term" value="F:iron ion binding"/>
    <property type="evidence" value="ECO:0007669"/>
    <property type="project" value="InterPro"/>
</dbReference>
<dbReference type="GO" id="GO:0004497">
    <property type="term" value="F:monooxygenase activity"/>
    <property type="evidence" value="ECO:0007669"/>
    <property type="project" value="InterPro"/>
</dbReference>
<accession>A0A381U1H5</accession>
<dbReference type="Gene3D" id="1.10.630.10">
    <property type="entry name" value="Cytochrome P450"/>
    <property type="match status" value="1"/>
</dbReference>
<evidence type="ECO:0008006" key="4">
    <source>
        <dbReference type="Google" id="ProtNLM"/>
    </source>
</evidence>
<dbReference type="SUPFAM" id="SSF48264">
    <property type="entry name" value="Cytochrome P450"/>
    <property type="match status" value="1"/>
</dbReference>
<feature type="region of interest" description="Disordered" evidence="2">
    <location>
        <begin position="87"/>
        <end position="108"/>
    </location>
</feature>
<dbReference type="InterPro" id="IPR001128">
    <property type="entry name" value="Cyt_P450"/>
</dbReference>
<dbReference type="PANTHER" id="PTHR46696">
    <property type="entry name" value="P450, PUTATIVE (EUROFUNG)-RELATED"/>
    <property type="match status" value="1"/>
</dbReference>
<protein>
    <recommendedName>
        <fullName evidence="4">Cytochrome P450</fullName>
    </recommendedName>
</protein>
<evidence type="ECO:0000256" key="2">
    <source>
        <dbReference type="SAM" id="MobiDB-lite"/>
    </source>
</evidence>
<feature type="non-terminal residue" evidence="3">
    <location>
        <position position="354"/>
    </location>
</feature>
<feature type="non-terminal residue" evidence="3">
    <location>
        <position position="1"/>
    </location>
</feature>
<sequence length="354" mass="39708">MNDQARLALSEPETFLDQEAVHQIFTELRRDDPVAWCPETDGGLGFWSITKYDDIQAISKNPKVFSSDRLLGGITLESAEMRRRRQNLENASKDEVSGGGSIITSGSSMIMMDPPTHTQHRRMVAPGFTPGRLNALIPEIRTRCVEILENIAGRGECEFVSAVAAELPIQMLAELLGVEQEDRKKLFEWSNIMIGGDDPDMRIGRDEVMAVFGELFQYSVALRTSRQENPGDDLISMLVNTEMNGEPMELADYVSAFILLVVAGNETTRNSISGGILALSQHPEERQKLIDDPSLIPDAIDEIIRWVAPVVYMRRTALEDTKVGEKIIKKGDRLALWYMSGNRDEDKWDDPFSF</sequence>